<dbReference type="EMBL" id="GILB01000426">
    <property type="protein sequence ID" value="NUU80759.1"/>
    <property type="molecule type" value="Transcribed_RNA"/>
</dbReference>
<name>A0A6M2EAQ4_9ROSI</name>
<protein>
    <submittedName>
        <fullName evidence="1">Uncharacterized protein</fullName>
    </submittedName>
</protein>
<sequence>MNRKTKIIITVPKIRKSLSVSIELHEYTCMRKIQLTPSMNHTPSFSLINSCFAHRYLVPMFNFWFNDQLAASFFIFHSLDNPLKPKPFYLYPVGDLKRRYA</sequence>
<proteinExistence type="predicted"/>
<evidence type="ECO:0000313" key="1">
    <source>
        <dbReference type="EMBL" id="NUU80759.1"/>
    </source>
</evidence>
<dbReference type="AlphaFoldDB" id="A0A6M2EAQ4"/>
<reference evidence="1" key="1">
    <citation type="submission" date="2020-03" db="EMBL/GenBank/DDBJ databases">
        <authorList>
            <person name="Zhang R."/>
        </authorList>
    </citation>
    <scope>NUCLEOTIDE SEQUENCE</scope>
</reference>
<organism evidence="1">
    <name type="scientific">Populus davidiana</name>
    <dbReference type="NCBI Taxonomy" id="266767"/>
    <lineage>
        <taxon>Eukaryota</taxon>
        <taxon>Viridiplantae</taxon>
        <taxon>Streptophyta</taxon>
        <taxon>Embryophyta</taxon>
        <taxon>Tracheophyta</taxon>
        <taxon>Spermatophyta</taxon>
        <taxon>Magnoliopsida</taxon>
        <taxon>eudicotyledons</taxon>
        <taxon>Gunneridae</taxon>
        <taxon>Pentapetalae</taxon>
        <taxon>rosids</taxon>
        <taxon>fabids</taxon>
        <taxon>Malpighiales</taxon>
        <taxon>Salicaceae</taxon>
        <taxon>Saliceae</taxon>
        <taxon>Populus</taxon>
    </lineage>
</organism>
<accession>A0A6M2EAQ4</accession>